<reference evidence="2" key="1">
    <citation type="journal article" date="2019" name="Int. J. Syst. Evol. Microbiol.">
        <title>The Global Catalogue of Microorganisms (GCM) 10K type strain sequencing project: providing services to taxonomists for standard genome sequencing and annotation.</title>
        <authorList>
            <consortium name="The Broad Institute Genomics Platform"/>
            <consortium name="The Broad Institute Genome Sequencing Center for Infectious Disease"/>
            <person name="Wu L."/>
            <person name="Ma J."/>
        </authorList>
    </citation>
    <scope>NUCLEOTIDE SEQUENCE [LARGE SCALE GENOMIC DNA]</scope>
    <source>
        <strain evidence="2">KCTC 12847</strain>
    </source>
</reference>
<evidence type="ECO:0000313" key="2">
    <source>
        <dbReference type="Proteomes" id="UP001595640"/>
    </source>
</evidence>
<dbReference type="Gene3D" id="2.160.10.10">
    <property type="entry name" value="Hexapeptide repeat proteins"/>
    <property type="match status" value="1"/>
</dbReference>
<dbReference type="RefSeq" id="WP_019017842.1">
    <property type="nucleotide sequence ID" value="NZ_BMXD01000001.1"/>
</dbReference>
<dbReference type="PANTHER" id="PTHR13061:SF29">
    <property type="entry name" value="GAMMA CARBONIC ANHYDRASE-LIKE 1, MITOCHONDRIAL-RELATED"/>
    <property type="match status" value="1"/>
</dbReference>
<proteinExistence type="predicted"/>
<dbReference type="PANTHER" id="PTHR13061">
    <property type="entry name" value="DYNACTIN SUBUNIT P25"/>
    <property type="match status" value="1"/>
</dbReference>
<protein>
    <submittedName>
        <fullName evidence="1">Gamma carbonic anhydrase family protein</fullName>
    </submittedName>
</protein>
<keyword evidence="2" id="KW-1185">Reference proteome</keyword>
<gene>
    <name evidence="1" type="ORF">ACFOEI_16080</name>
</gene>
<organism evidence="1 2">
    <name type="scientific">Modicisalibacter luteus</name>
    <dbReference type="NCBI Taxonomy" id="453962"/>
    <lineage>
        <taxon>Bacteria</taxon>
        <taxon>Pseudomonadati</taxon>
        <taxon>Pseudomonadota</taxon>
        <taxon>Gammaproteobacteria</taxon>
        <taxon>Oceanospirillales</taxon>
        <taxon>Halomonadaceae</taxon>
        <taxon>Modicisalibacter</taxon>
    </lineage>
</organism>
<accession>A0ABV7M504</accession>
<dbReference type="InterPro" id="IPR011004">
    <property type="entry name" value="Trimer_LpxA-like_sf"/>
</dbReference>
<evidence type="ECO:0000313" key="1">
    <source>
        <dbReference type="EMBL" id="MFC3293575.1"/>
    </source>
</evidence>
<dbReference type="InterPro" id="IPR047324">
    <property type="entry name" value="LbH_gamma_CA-like"/>
</dbReference>
<name>A0ABV7M504_9GAMM</name>
<dbReference type="CDD" id="cd04645">
    <property type="entry name" value="LbH_gamma_CA_like"/>
    <property type="match status" value="1"/>
</dbReference>
<dbReference type="EMBL" id="JBHRUH010000031">
    <property type="protein sequence ID" value="MFC3293575.1"/>
    <property type="molecule type" value="Genomic_DNA"/>
</dbReference>
<sequence length="177" mass="18924">MPLYRLEGHAPEIDPSAMVMDEAVLIGRIHLDREVTVWPGAVLRGDNEPITVGEGSNLQDGCVVHTDPGHPVNIGRQVTVGHLAMLHGCRIGDGVLVGMNATLLNGAEIGDHCIIGAGALITSGKRFPPRSLIVGAPAKVIRELTDDEVQSALDNSHSYVQKIDTYRSLERVEPTPS</sequence>
<dbReference type="InterPro" id="IPR001451">
    <property type="entry name" value="Hexapep"/>
</dbReference>
<dbReference type="Proteomes" id="UP001595640">
    <property type="component" value="Unassembled WGS sequence"/>
</dbReference>
<dbReference type="Pfam" id="PF00132">
    <property type="entry name" value="Hexapep"/>
    <property type="match status" value="1"/>
</dbReference>
<comment type="caution">
    <text evidence="1">The sequence shown here is derived from an EMBL/GenBank/DDBJ whole genome shotgun (WGS) entry which is preliminary data.</text>
</comment>
<dbReference type="InterPro" id="IPR050484">
    <property type="entry name" value="Transf_Hexapept/Carb_Anhydrase"/>
</dbReference>
<dbReference type="SUPFAM" id="SSF51161">
    <property type="entry name" value="Trimeric LpxA-like enzymes"/>
    <property type="match status" value="1"/>
</dbReference>